<feature type="compositionally biased region" description="Low complexity" evidence="1">
    <location>
        <begin position="34"/>
        <end position="74"/>
    </location>
</feature>
<dbReference type="Proteomes" id="UP000094527">
    <property type="component" value="Unassembled WGS sequence"/>
</dbReference>
<keyword evidence="3" id="KW-1185">Reference proteome</keyword>
<comment type="caution">
    <text evidence="2">The sequence shown here is derived from an EMBL/GenBank/DDBJ whole genome shotgun (WGS) entry which is preliminary data.</text>
</comment>
<reference evidence="2 3" key="1">
    <citation type="journal article" date="2016" name="Genome Biol. Evol.">
        <title>Gene Family Evolution Reflects Adaptation to Soil Environmental Stressors in the Genome of the Collembolan Orchesella cincta.</title>
        <authorList>
            <person name="Faddeeva-Vakhrusheva A."/>
            <person name="Derks M.F."/>
            <person name="Anvar S.Y."/>
            <person name="Agamennone V."/>
            <person name="Suring W."/>
            <person name="Smit S."/>
            <person name="van Straalen N.M."/>
            <person name="Roelofs D."/>
        </authorList>
    </citation>
    <scope>NUCLEOTIDE SEQUENCE [LARGE SCALE GENOMIC DNA]</scope>
    <source>
        <tissue evidence="2">Mixed pool</tissue>
    </source>
</reference>
<accession>A0A1D2M685</accession>
<organism evidence="2 3">
    <name type="scientific">Orchesella cincta</name>
    <name type="common">Springtail</name>
    <name type="synonym">Podura cincta</name>
    <dbReference type="NCBI Taxonomy" id="48709"/>
    <lineage>
        <taxon>Eukaryota</taxon>
        <taxon>Metazoa</taxon>
        <taxon>Ecdysozoa</taxon>
        <taxon>Arthropoda</taxon>
        <taxon>Hexapoda</taxon>
        <taxon>Collembola</taxon>
        <taxon>Entomobryomorpha</taxon>
        <taxon>Entomobryoidea</taxon>
        <taxon>Orchesellidae</taxon>
        <taxon>Orchesellinae</taxon>
        <taxon>Orchesella</taxon>
    </lineage>
</organism>
<dbReference type="EMBL" id="LJIJ01003608">
    <property type="protein sequence ID" value="ODM88431.1"/>
    <property type="molecule type" value="Genomic_DNA"/>
</dbReference>
<sequence>MEAPTMTINSLLLPITQNNKSPSRSGKENLDNARSVNNNQNGNNNRRNSTQNQSNVNNNGGSQSRRNSSAYHQTTARAATRALLAATIAADTTASASLHFPPHLILLICSATYTPQLWPTPLPERNPSLLR</sequence>
<feature type="region of interest" description="Disordered" evidence="1">
    <location>
        <begin position="1"/>
        <end position="74"/>
    </location>
</feature>
<protein>
    <submittedName>
        <fullName evidence="2">Uncharacterized protein</fullName>
    </submittedName>
</protein>
<proteinExistence type="predicted"/>
<evidence type="ECO:0000256" key="1">
    <source>
        <dbReference type="SAM" id="MobiDB-lite"/>
    </source>
</evidence>
<gene>
    <name evidence="2" type="ORF">Ocin01_18253</name>
</gene>
<evidence type="ECO:0000313" key="3">
    <source>
        <dbReference type="Proteomes" id="UP000094527"/>
    </source>
</evidence>
<name>A0A1D2M685_ORCCI</name>
<evidence type="ECO:0000313" key="2">
    <source>
        <dbReference type="EMBL" id="ODM88431.1"/>
    </source>
</evidence>
<dbReference type="AlphaFoldDB" id="A0A1D2M685"/>
<feature type="compositionally biased region" description="Polar residues" evidence="1">
    <location>
        <begin position="1"/>
        <end position="24"/>
    </location>
</feature>